<evidence type="ECO:0000256" key="2">
    <source>
        <dbReference type="ARBA" id="ARBA00023125"/>
    </source>
</evidence>
<evidence type="ECO:0000256" key="4">
    <source>
        <dbReference type="ARBA" id="ARBA00023242"/>
    </source>
</evidence>
<gene>
    <name evidence="9" type="ORF">O3M35_001189</name>
</gene>
<evidence type="ECO:0000256" key="7">
    <source>
        <dbReference type="SAM" id="SignalP"/>
    </source>
</evidence>
<dbReference type="PROSITE" id="PS50252">
    <property type="entry name" value="TBOX_3"/>
    <property type="match status" value="1"/>
</dbReference>
<feature type="region of interest" description="Disordered" evidence="6">
    <location>
        <begin position="81"/>
        <end position="105"/>
    </location>
</feature>
<evidence type="ECO:0000259" key="8">
    <source>
        <dbReference type="PROSITE" id="PS50252"/>
    </source>
</evidence>
<accession>A0AAW1DPI5</accession>
<dbReference type="GO" id="GO:0045893">
    <property type="term" value="P:positive regulation of DNA-templated transcription"/>
    <property type="evidence" value="ECO:0007669"/>
    <property type="project" value="InterPro"/>
</dbReference>
<dbReference type="AlphaFoldDB" id="A0AAW1DPI5"/>
<evidence type="ECO:0000256" key="1">
    <source>
        <dbReference type="ARBA" id="ARBA00023015"/>
    </source>
</evidence>
<dbReference type="GO" id="GO:0003700">
    <property type="term" value="F:DNA-binding transcription factor activity"/>
    <property type="evidence" value="ECO:0007669"/>
    <property type="project" value="InterPro"/>
</dbReference>
<organism evidence="9 10">
    <name type="scientific">Rhynocoris fuscipes</name>
    <dbReference type="NCBI Taxonomy" id="488301"/>
    <lineage>
        <taxon>Eukaryota</taxon>
        <taxon>Metazoa</taxon>
        <taxon>Ecdysozoa</taxon>
        <taxon>Arthropoda</taxon>
        <taxon>Hexapoda</taxon>
        <taxon>Insecta</taxon>
        <taxon>Pterygota</taxon>
        <taxon>Neoptera</taxon>
        <taxon>Paraneoptera</taxon>
        <taxon>Hemiptera</taxon>
        <taxon>Heteroptera</taxon>
        <taxon>Panheteroptera</taxon>
        <taxon>Cimicomorpha</taxon>
        <taxon>Reduviidae</taxon>
        <taxon>Harpactorinae</taxon>
        <taxon>Harpactorini</taxon>
        <taxon>Rhynocoris</taxon>
    </lineage>
</organism>
<name>A0AAW1DPI5_9HEMI</name>
<keyword evidence="4 5" id="KW-0539">Nucleus</keyword>
<dbReference type="InterPro" id="IPR036960">
    <property type="entry name" value="T-box_sf"/>
</dbReference>
<feature type="domain" description="T-box" evidence="8">
    <location>
        <begin position="1"/>
        <end position="38"/>
    </location>
</feature>
<comment type="caution">
    <text evidence="5">Lacks conserved residue(s) required for the propagation of feature annotation.</text>
</comment>
<feature type="signal peptide" evidence="7">
    <location>
        <begin position="1"/>
        <end position="19"/>
    </location>
</feature>
<dbReference type="Gene3D" id="2.60.40.820">
    <property type="entry name" value="Transcription factor, T-box"/>
    <property type="match status" value="1"/>
</dbReference>
<keyword evidence="1" id="KW-0805">Transcription regulation</keyword>
<evidence type="ECO:0000256" key="3">
    <source>
        <dbReference type="ARBA" id="ARBA00023163"/>
    </source>
</evidence>
<keyword evidence="2 5" id="KW-0238">DNA-binding</keyword>
<dbReference type="Pfam" id="PF00907">
    <property type="entry name" value="T-box"/>
    <property type="match status" value="1"/>
</dbReference>
<comment type="subcellular location">
    <subcellularLocation>
        <location evidence="5">Nucleus</location>
    </subcellularLocation>
</comment>
<dbReference type="GO" id="GO:0006357">
    <property type="term" value="P:regulation of transcription by RNA polymerase II"/>
    <property type="evidence" value="ECO:0007669"/>
    <property type="project" value="UniProtKB-ARBA"/>
</dbReference>
<feature type="chain" id="PRO_5043542032" description="T-box domain-containing protein" evidence="7">
    <location>
        <begin position="20"/>
        <end position="189"/>
    </location>
</feature>
<evidence type="ECO:0000313" key="9">
    <source>
        <dbReference type="EMBL" id="KAK9512869.1"/>
    </source>
</evidence>
<keyword evidence="7" id="KW-0732">Signal</keyword>
<reference evidence="9 10" key="1">
    <citation type="submission" date="2022-12" db="EMBL/GenBank/DDBJ databases">
        <title>Chromosome-level genome assembly of true bugs.</title>
        <authorList>
            <person name="Ma L."/>
            <person name="Li H."/>
        </authorList>
    </citation>
    <scope>NUCLEOTIDE SEQUENCE [LARGE SCALE GENOMIC DNA]</scope>
    <source>
        <strain evidence="9">Lab_2022b</strain>
    </source>
</reference>
<keyword evidence="3" id="KW-0804">Transcription</keyword>
<proteinExistence type="predicted"/>
<evidence type="ECO:0000256" key="6">
    <source>
        <dbReference type="SAM" id="MobiDB-lite"/>
    </source>
</evidence>
<evidence type="ECO:0000256" key="5">
    <source>
        <dbReference type="PROSITE-ProRule" id="PRU00201"/>
    </source>
</evidence>
<dbReference type="InterPro" id="IPR008967">
    <property type="entry name" value="p53-like_TF_DNA-bd_sf"/>
</dbReference>
<comment type="caution">
    <text evidence="9">The sequence shown here is derived from an EMBL/GenBank/DDBJ whole genome shotgun (WGS) entry which is preliminary data.</text>
</comment>
<dbReference type="GO" id="GO:0003677">
    <property type="term" value="F:DNA binding"/>
    <property type="evidence" value="ECO:0007669"/>
    <property type="project" value="UniProtKB-UniRule"/>
</dbReference>
<dbReference type="SUPFAM" id="SSF49417">
    <property type="entry name" value="p53-like transcription factors"/>
    <property type="match status" value="1"/>
</dbReference>
<dbReference type="Proteomes" id="UP001461498">
    <property type="component" value="Unassembled WGS sequence"/>
</dbReference>
<dbReference type="GO" id="GO:0005634">
    <property type="term" value="C:nucleus"/>
    <property type="evidence" value="ECO:0007669"/>
    <property type="project" value="UniProtKB-SubCell"/>
</dbReference>
<evidence type="ECO:0000313" key="10">
    <source>
        <dbReference type="Proteomes" id="UP001461498"/>
    </source>
</evidence>
<sequence length="189" mass="21715">MFFISFLLNLFFFSFFLQNEKITKLKIDNNPFAKGFRENGQARTKRKLQSLERINEKTEEKFIDNNCDSPDEAKKICESVNSHDSDSGVSVGSVTPPPEESSSQHIECNNRFPLASSSISISDVPQPTYYNPHTFWPVTPVLFHTLSSYHHPHPHTYPPLYPPHFPIPPLPISYHHPVEPQLIDLSIRK</sequence>
<keyword evidence="10" id="KW-1185">Reference proteome</keyword>
<protein>
    <recommendedName>
        <fullName evidence="8">T-box domain-containing protein</fullName>
    </recommendedName>
</protein>
<dbReference type="EMBL" id="JAPXFL010000001">
    <property type="protein sequence ID" value="KAK9512869.1"/>
    <property type="molecule type" value="Genomic_DNA"/>
</dbReference>
<dbReference type="InterPro" id="IPR046360">
    <property type="entry name" value="T-box_DNA-bd"/>
</dbReference>